<dbReference type="GO" id="GO:0005886">
    <property type="term" value="C:plasma membrane"/>
    <property type="evidence" value="ECO:0007669"/>
    <property type="project" value="UniProtKB-SubCell"/>
</dbReference>
<gene>
    <name evidence="9" type="ORF">CJ191_08710</name>
</gene>
<evidence type="ECO:0000256" key="4">
    <source>
        <dbReference type="ARBA" id="ARBA00022475"/>
    </source>
</evidence>
<dbReference type="RefSeq" id="WP_102199533.1">
    <property type="nucleotide sequence ID" value="NZ_PNHQ01000031.1"/>
</dbReference>
<feature type="transmembrane region" description="Helical" evidence="8">
    <location>
        <begin position="215"/>
        <end position="236"/>
    </location>
</feature>
<dbReference type="OrthoDB" id="9793390at2"/>
<evidence type="ECO:0000256" key="3">
    <source>
        <dbReference type="ARBA" id="ARBA00022448"/>
    </source>
</evidence>
<keyword evidence="3" id="KW-0813">Transport</keyword>
<evidence type="ECO:0000256" key="2">
    <source>
        <dbReference type="ARBA" id="ARBA00009773"/>
    </source>
</evidence>
<evidence type="ECO:0000313" key="9">
    <source>
        <dbReference type="EMBL" id="PMC78773.1"/>
    </source>
</evidence>
<accession>A0A2N6UB67</accession>
<comment type="subcellular location">
    <subcellularLocation>
        <location evidence="1">Cell membrane</location>
        <topology evidence="1">Multi-pass membrane protein</topology>
    </subcellularLocation>
</comment>
<sequence>MKIVMPEKKKLFDIGLVLLGIVIIAYIYNPLRNIINPFIYALVLAYLLNPAVKLLEKNKVNRIWAILIVFVLLFFLFSIAFATLIPRLTGDLRVFIDEIPNILKFIEKIVGELQSGQIPFIPEGVQEFLNLDEQIKNIGEVLRNSLRGVFNRFVSYTGTFLDIIITPIITFYYLKDKDRIMKAITGEIPVKRLAKAKELGGEVDKVLGGFIKGQLTVAGFVGILTGMGCWIIGVPYSLTIGLVAGITNIIPYFGPWIGGVLPVILAFMESPIMALWVTMLIVVIQQVESAFLSPQIMSHSVGLHPLLVMFSVLFFGNMLGILGMIIGVPLMGLLKIALRYLKEFRSEIDSKPI</sequence>
<dbReference type="InterPro" id="IPR002549">
    <property type="entry name" value="AI-2E-like"/>
</dbReference>
<keyword evidence="6 8" id="KW-1133">Transmembrane helix</keyword>
<keyword evidence="4" id="KW-1003">Cell membrane</keyword>
<keyword evidence="10" id="KW-1185">Reference proteome</keyword>
<evidence type="ECO:0000256" key="5">
    <source>
        <dbReference type="ARBA" id="ARBA00022692"/>
    </source>
</evidence>
<feature type="transmembrane region" description="Helical" evidence="8">
    <location>
        <begin position="64"/>
        <end position="85"/>
    </location>
</feature>
<reference evidence="9 10" key="1">
    <citation type="submission" date="2017-09" db="EMBL/GenBank/DDBJ databases">
        <title>Bacterial strain isolated from the female urinary microbiota.</title>
        <authorList>
            <person name="Thomas-White K."/>
            <person name="Kumar N."/>
            <person name="Forster S."/>
            <person name="Putonti C."/>
            <person name="Lawley T."/>
            <person name="Wolfe A.J."/>
        </authorList>
    </citation>
    <scope>NUCLEOTIDE SEQUENCE [LARGE SCALE GENOMIC DNA]</scope>
    <source>
        <strain evidence="9 10">UMB0240</strain>
    </source>
</reference>
<dbReference type="GO" id="GO:0055085">
    <property type="term" value="P:transmembrane transport"/>
    <property type="evidence" value="ECO:0007669"/>
    <property type="project" value="TreeGrafter"/>
</dbReference>
<feature type="transmembrane region" description="Helical" evidence="8">
    <location>
        <begin position="321"/>
        <end position="341"/>
    </location>
</feature>
<evidence type="ECO:0000256" key="6">
    <source>
        <dbReference type="ARBA" id="ARBA00022989"/>
    </source>
</evidence>
<keyword evidence="7 8" id="KW-0472">Membrane</keyword>
<dbReference type="AlphaFoldDB" id="A0A2N6UB67"/>
<comment type="similarity">
    <text evidence="2">Belongs to the autoinducer-2 exporter (AI-2E) (TC 2.A.86) family.</text>
</comment>
<comment type="caution">
    <text evidence="9">The sequence shown here is derived from an EMBL/GenBank/DDBJ whole genome shotgun (WGS) entry which is preliminary data.</text>
</comment>
<proteinExistence type="inferred from homology"/>
<feature type="transmembrane region" description="Helical" evidence="8">
    <location>
        <begin position="12"/>
        <end position="28"/>
    </location>
</feature>
<evidence type="ECO:0000256" key="1">
    <source>
        <dbReference type="ARBA" id="ARBA00004651"/>
    </source>
</evidence>
<keyword evidence="5 8" id="KW-0812">Transmembrane</keyword>
<feature type="transmembrane region" description="Helical" evidence="8">
    <location>
        <begin position="256"/>
        <end position="284"/>
    </location>
</feature>
<dbReference type="PANTHER" id="PTHR21716">
    <property type="entry name" value="TRANSMEMBRANE PROTEIN"/>
    <property type="match status" value="1"/>
</dbReference>
<feature type="transmembrane region" description="Helical" evidence="8">
    <location>
        <begin position="153"/>
        <end position="174"/>
    </location>
</feature>
<dbReference type="EMBL" id="PNHQ01000031">
    <property type="protein sequence ID" value="PMC78773.1"/>
    <property type="molecule type" value="Genomic_DNA"/>
</dbReference>
<evidence type="ECO:0008006" key="11">
    <source>
        <dbReference type="Google" id="ProtNLM"/>
    </source>
</evidence>
<protein>
    <recommendedName>
        <fullName evidence="11">AI-2E family transporter</fullName>
    </recommendedName>
</protein>
<dbReference type="Pfam" id="PF01594">
    <property type="entry name" value="AI-2E_transport"/>
    <property type="match status" value="1"/>
</dbReference>
<feature type="transmembrane region" description="Helical" evidence="8">
    <location>
        <begin position="34"/>
        <end position="52"/>
    </location>
</feature>
<evidence type="ECO:0000256" key="8">
    <source>
        <dbReference type="SAM" id="Phobius"/>
    </source>
</evidence>
<organism evidence="9 10">
    <name type="scientific">Aerococcus viridans</name>
    <dbReference type="NCBI Taxonomy" id="1377"/>
    <lineage>
        <taxon>Bacteria</taxon>
        <taxon>Bacillati</taxon>
        <taxon>Bacillota</taxon>
        <taxon>Bacilli</taxon>
        <taxon>Lactobacillales</taxon>
        <taxon>Aerococcaceae</taxon>
        <taxon>Aerococcus</taxon>
    </lineage>
</organism>
<dbReference type="PANTHER" id="PTHR21716:SF53">
    <property type="entry name" value="PERMEASE PERM-RELATED"/>
    <property type="match status" value="1"/>
</dbReference>
<evidence type="ECO:0000313" key="10">
    <source>
        <dbReference type="Proteomes" id="UP000235701"/>
    </source>
</evidence>
<evidence type="ECO:0000256" key="7">
    <source>
        <dbReference type="ARBA" id="ARBA00023136"/>
    </source>
</evidence>
<dbReference type="Proteomes" id="UP000235701">
    <property type="component" value="Unassembled WGS sequence"/>
</dbReference>
<name>A0A2N6UB67_9LACT</name>